<comment type="caution">
    <text evidence="3">The sequence shown here is derived from an EMBL/GenBank/DDBJ whole genome shotgun (WGS) entry which is preliminary data.</text>
</comment>
<feature type="compositionally biased region" description="Polar residues" evidence="1">
    <location>
        <begin position="11"/>
        <end position="24"/>
    </location>
</feature>
<organism evidence="3 4">
    <name type="scientific">Lentinula aff. detonsa</name>
    <dbReference type="NCBI Taxonomy" id="2804958"/>
    <lineage>
        <taxon>Eukaryota</taxon>
        <taxon>Fungi</taxon>
        <taxon>Dikarya</taxon>
        <taxon>Basidiomycota</taxon>
        <taxon>Agaricomycotina</taxon>
        <taxon>Agaricomycetes</taxon>
        <taxon>Agaricomycetidae</taxon>
        <taxon>Agaricales</taxon>
        <taxon>Marasmiineae</taxon>
        <taxon>Omphalotaceae</taxon>
        <taxon>Lentinula</taxon>
    </lineage>
</organism>
<keyword evidence="2" id="KW-0472">Membrane</keyword>
<accession>A0AA38KWK4</accession>
<evidence type="ECO:0000256" key="1">
    <source>
        <dbReference type="SAM" id="MobiDB-lite"/>
    </source>
</evidence>
<dbReference type="Proteomes" id="UP001163798">
    <property type="component" value="Unassembled WGS sequence"/>
</dbReference>
<feature type="region of interest" description="Disordered" evidence="1">
    <location>
        <begin position="1"/>
        <end position="25"/>
    </location>
</feature>
<feature type="transmembrane region" description="Helical" evidence="2">
    <location>
        <begin position="498"/>
        <end position="522"/>
    </location>
</feature>
<evidence type="ECO:0000313" key="3">
    <source>
        <dbReference type="EMBL" id="KAJ3786072.1"/>
    </source>
</evidence>
<keyword evidence="2" id="KW-1133">Transmembrane helix</keyword>
<proteinExistence type="predicted"/>
<feature type="transmembrane region" description="Helical" evidence="2">
    <location>
        <begin position="367"/>
        <end position="385"/>
    </location>
</feature>
<feature type="region of interest" description="Disordered" evidence="1">
    <location>
        <begin position="45"/>
        <end position="65"/>
    </location>
</feature>
<feature type="transmembrane region" description="Helical" evidence="2">
    <location>
        <begin position="411"/>
        <end position="432"/>
    </location>
</feature>
<keyword evidence="2" id="KW-0812">Transmembrane</keyword>
<evidence type="ECO:0000313" key="4">
    <source>
        <dbReference type="Proteomes" id="UP001163798"/>
    </source>
</evidence>
<protein>
    <submittedName>
        <fullName evidence="3">Uncharacterized protein</fullName>
    </submittedName>
</protein>
<feature type="transmembrane region" description="Helical" evidence="2">
    <location>
        <begin position="444"/>
        <end position="465"/>
    </location>
</feature>
<gene>
    <name evidence="3" type="ORF">GGU10DRAFT_427640</name>
</gene>
<name>A0AA38KWK4_9AGAR</name>
<keyword evidence="4" id="KW-1185">Reference proteome</keyword>
<dbReference type="EMBL" id="MU793324">
    <property type="protein sequence ID" value="KAJ3786072.1"/>
    <property type="molecule type" value="Genomic_DNA"/>
</dbReference>
<dbReference type="AlphaFoldDB" id="A0AA38KWK4"/>
<reference evidence="3" key="1">
    <citation type="submission" date="2022-08" db="EMBL/GenBank/DDBJ databases">
        <authorList>
            <consortium name="DOE Joint Genome Institute"/>
            <person name="Min B."/>
            <person name="Riley R."/>
            <person name="Sierra-Patev S."/>
            <person name="Naranjo-Ortiz M."/>
            <person name="Looney B."/>
            <person name="Konkel Z."/>
            <person name="Slot J.C."/>
            <person name="Sakamoto Y."/>
            <person name="Steenwyk J.L."/>
            <person name="Rokas A."/>
            <person name="Carro J."/>
            <person name="Camarero S."/>
            <person name="Ferreira P."/>
            <person name="Molpeceres G."/>
            <person name="Ruiz-Duenas F.J."/>
            <person name="Serrano A."/>
            <person name="Henrissat B."/>
            <person name="Drula E."/>
            <person name="Hughes K.W."/>
            <person name="Mata J.L."/>
            <person name="Ishikawa N.K."/>
            <person name="Vargas-Isla R."/>
            <person name="Ushijima S."/>
            <person name="Smith C.A."/>
            <person name="Ahrendt S."/>
            <person name="Andreopoulos W."/>
            <person name="He G."/>
            <person name="Labutti K."/>
            <person name="Lipzen A."/>
            <person name="Ng V."/>
            <person name="Sandor L."/>
            <person name="Barry K."/>
            <person name="Martinez A.T."/>
            <person name="Xiao Y."/>
            <person name="Gibbons J.G."/>
            <person name="Terashima K."/>
            <person name="Hibbett D.S."/>
            <person name="Grigoriev I.V."/>
        </authorList>
    </citation>
    <scope>NUCLEOTIDE SEQUENCE</scope>
    <source>
        <strain evidence="3">TFB10291</strain>
    </source>
</reference>
<evidence type="ECO:0000256" key="2">
    <source>
        <dbReference type="SAM" id="Phobius"/>
    </source>
</evidence>
<feature type="transmembrane region" description="Helical" evidence="2">
    <location>
        <begin position="542"/>
        <end position="562"/>
    </location>
</feature>
<sequence>MGLSGMPEPDITTTQSQNSVSAPQTMPEVVVIPVTQREDVSTRAINDNTGYPETDETQPLLGSRTAPQHSYLHINSPQPTIAHLNVSGMPSGGTSSSIPWPPSKASSAHSSMPRLHHLGWIEYALPDSTIYYSHPTLRVTTDVDLRSITKLDAVTAYLEHRRLHDGAGTPAGFELWLREGSSTDGKGIRKKRGLGRTKEFVPVRYWVDHKKRLVTTDPIWDAQIDGSGRRHQVGKAVDDSLDMEYRYWAFMEDHPAHVTLPHNARADAMDILTWCWTDRLLPSQSDISPPFNQAECQELNNILRSFGSDSNSDSGIQAVLHTRLVSRVLMRVARWRQMNFRPNKPLPQDIGKQGRSSRPRRSGFQRTILDIVVLIVFLGVPSLFVSRSNPYPLHRLDEESGLFSPRSAGPILLLGGCACLVAAIVLSASVTFLSLPGLDNIGRIPGLVAVVLATFSIVFSAVALFRYKADMECLSSNIGPWAGFSGEGLMLHSRRIMILSLPLTLLAYSIISIVVGIVLYSFFGISGSPNTLQKHFEDYTRWTVVGVVGGLTGILFTSILFMRR</sequence>